<organism evidence="1 2">
    <name type="scientific">[Emmonsia] crescens</name>
    <dbReference type="NCBI Taxonomy" id="73230"/>
    <lineage>
        <taxon>Eukaryota</taxon>
        <taxon>Fungi</taxon>
        <taxon>Dikarya</taxon>
        <taxon>Ascomycota</taxon>
        <taxon>Pezizomycotina</taxon>
        <taxon>Eurotiomycetes</taxon>
        <taxon>Eurotiomycetidae</taxon>
        <taxon>Onygenales</taxon>
        <taxon>Ajellomycetaceae</taxon>
        <taxon>Emergomyces</taxon>
    </lineage>
</organism>
<proteinExistence type="predicted"/>
<evidence type="ECO:0000313" key="1">
    <source>
        <dbReference type="EMBL" id="KKZ67881.1"/>
    </source>
</evidence>
<evidence type="ECO:0000313" key="2">
    <source>
        <dbReference type="Proteomes" id="UP000034164"/>
    </source>
</evidence>
<reference evidence="2" key="1">
    <citation type="journal article" date="2015" name="PLoS Genet.">
        <title>The dynamic genome and transcriptome of the human fungal pathogen Blastomyces and close relative Emmonsia.</title>
        <authorList>
            <person name="Munoz J.F."/>
            <person name="Gauthier G.M."/>
            <person name="Desjardins C.A."/>
            <person name="Gallo J.E."/>
            <person name="Holder J."/>
            <person name="Sullivan T.D."/>
            <person name="Marty A.J."/>
            <person name="Carmen J.C."/>
            <person name="Chen Z."/>
            <person name="Ding L."/>
            <person name="Gujja S."/>
            <person name="Magrini V."/>
            <person name="Misas E."/>
            <person name="Mitreva M."/>
            <person name="Priest M."/>
            <person name="Saif S."/>
            <person name="Whiston E.A."/>
            <person name="Young S."/>
            <person name="Zeng Q."/>
            <person name="Goldman W.E."/>
            <person name="Mardis E.R."/>
            <person name="Taylor J.W."/>
            <person name="McEwen J.G."/>
            <person name="Clay O.K."/>
            <person name="Klein B.S."/>
            <person name="Cuomo C.A."/>
        </authorList>
    </citation>
    <scope>NUCLEOTIDE SEQUENCE [LARGE SCALE GENOMIC DNA]</scope>
    <source>
        <strain evidence="2">UAMH 3008</strain>
    </source>
</reference>
<dbReference type="AlphaFoldDB" id="A0A0G2JBQ3"/>
<name>A0A0G2JBQ3_9EURO</name>
<accession>A0A0G2JBQ3</accession>
<comment type="caution">
    <text evidence="1">The sequence shown here is derived from an EMBL/GenBank/DDBJ whole genome shotgun (WGS) entry which is preliminary data.</text>
</comment>
<dbReference type="VEuPathDB" id="FungiDB:EMCG_06410"/>
<dbReference type="EMBL" id="LCZI01000179">
    <property type="protein sequence ID" value="KKZ67881.1"/>
    <property type="molecule type" value="Genomic_DNA"/>
</dbReference>
<dbReference type="Proteomes" id="UP000034164">
    <property type="component" value="Unassembled WGS sequence"/>
</dbReference>
<dbReference type="OrthoDB" id="4183717at2759"/>
<protein>
    <submittedName>
        <fullName evidence="1">Uncharacterized protein</fullName>
    </submittedName>
</protein>
<sequence>MEVVYKETYENLKKDARLLLEGTAGEISITILVKIVPLKPDESRVQSAFVQLYKYDSLHNKAIPRGGHKTLFPVPQNHASQKIELSWGDILKTQLSHMQAPLAKPPPLLLDDLCETINAYTDTHVRLHTRYGNLGN</sequence>
<gene>
    <name evidence="1" type="ORF">EMCG_06410</name>
</gene>